<dbReference type="AlphaFoldDB" id="A0A7W7SE45"/>
<proteinExistence type="predicted"/>
<protein>
    <recommendedName>
        <fullName evidence="3">SnoK</fullName>
    </recommendedName>
</protein>
<evidence type="ECO:0000313" key="1">
    <source>
        <dbReference type="EMBL" id="MBB4948248.1"/>
    </source>
</evidence>
<accession>A0A7W7SE45</accession>
<reference evidence="1 2" key="1">
    <citation type="submission" date="2020-08" db="EMBL/GenBank/DDBJ databases">
        <title>Sequencing the genomes of 1000 actinobacteria strains.</title>
        <authorList>
            <person name="Klenk H.-P."/>
        </authorList>
    </citation>
    <scope>NUCLEOTIDE SEQUENCE [LARGE SCALE GENOMIC DNA]</scope>
    <source>
        <strain evidence="1 2">DSM 44786</strain>
    </source>
</reference>
<dbReference type="GO" id="GO:0016706">
    <property type="term" value="F:2-oxoglutarate-dependent dioxygenase activity"/>
    <property type="evidence" value="ECO:0007669"/>
    <property type="project" value="UniProtKB-ARBA"/>
</dbReference>
<dbReference type="RefSeq" id="WP_184917450.1">
    <property type="nucleotide sequence ID" value="NZ_JACHJR010000001.1"/>
</dbReference>
<dbReference type="GO" id="GO:0005506">
    <property type="term" value="F:iron ion binding"/>
    <property type="evidence" value="ECO:0007669"/>
    <property type="project" value="UniProtKB-ARBA"/>
</dbReference>
<evidence type="ECO:0008006" key="3">
    <source>
        <dbReference type="Google" id="ProtNLM"/>
    </source>
</evidence>
<dbReference type="InterPro" id="IPR008775">
    <property type="entry name" value="Phytyl_CoA_dOase-like"/>
</dbReference>
<name>A0A7W7SE45_9ACTN</name>
<dbReference type="Gene3D" id="2.60.120.620">
    <property type="entry name" value="q2cbj1_9rhob like domain"/>
    <property type="match status" value="1"/>
</dbReference>
<sequence length="316" mass="33576">MNARTERATEPEWAGDDQEWWDWYMSLAVNAPLGAVSSIASPGGPPVRPATPGEVAGALDQPYLLPDRAVERFRRRGHVRLPGVIPPAVLAALAERAGQLLGEAHGLANPGRFLALEQLWLTDPLLRSVALSRRLGDLAARLLGAGRVRLYHDNVLSKEPGCGRTPWHRDADHYPLDSPAVCTSWIPLHDVPTAMGPLACLDRTAVPPVLAATPAVAEQGYDGFVAATLRADGITPVPAPYRAGEVSFHAADCFHTAGPNRTDTPRRVLSATYYADGTRVVARPTAMSGRWTDFLPGVAPGGPAASPLNPVVGTLG</sequence>
<keyword evidence="2" id="KW-1185">Reference proteome</keyword>
<dbReference type="PANTHER" id="PTHR20883">
    <property type="entry name" value="PHYTANOYL-COA DIOXYGENASE DOMAIN CONTAINING 1"/>
    <property type="match status" value="1"/>
</dbReference>
<dbReference type="PANTHER" id="PTHR20883:SF49">
    <property type="entry name" value="PHYTANOYL-COA DIOXYGENASE"/>
    <property type="match status" value="1"/>
</dbReference>
<dbReference type="Proteomes" id="UP000573327">
    <property type="component" value="Unassembled WGS sequence"/>
</dbReference>
<comment type="caution">
    <text evidence="1">The sequence shown here is derived from an EMBL/GenBank/DDBJ whole genome shotgun (WGS) entry which is preliminary data.</text>
</comment>
<evidence type="ECO:0000313" key="2">
    <source>
        <dbReference type="Proteomes" id="UP000573327"/>
    </source>
</evidence>
<gene>
    <name evidence="1" type="ORF">F4556_003783</name>
</gene>
<dbReference type="Pfam" id="PF05721">
    <property type="entry name" value="PhyH"/>
    <property type="match status" value="1"/>
</dbReference>
<dbReference type="SUPFAM" id="SSF51197">
    <property type="entry name" value="Clavaminate synthase-like"/>
    <property type="match status" value="1"/>
</dbReference>
<dbReference type="EMBL" id="JACHJR010000001">
    <property type="protein sequence ID" value="MBB4948248.1"/>
    <property type="molecule type" value="Genomic_DNA"/>
</dbReference>
<organism evidence="1 2">
    <name type="scientific">Kitasatospora gansuensis</name>
    <dbReference type="NCBI Taxonomy" id="258050"/>
    <lineage>
        <taxon>Bacteria</taxon>
        <taxon>Bacillati</taxon>
        <taxon>Actinomycetota</taxon>
        <taxon>Actinomycetes</taxon>
        <taxon>Kitasatosporales</taxon>
        <taxon>Streptomycetaceae</taxon>
        <taxon>Kitasatospora</taxon>
    </lineage>
</organism>